<evidence type="ECO:0000313" key="2">
    <source>
        <dbReference type="EMBL" id="CAD0335190.1"/>
    </source>
</evidence>
<sequence>MARSLTTPFSSTTNILEIPSPLGSKSKRRSRSRAKKRVVDCA</sequence>
<evidence type="ECO:0000256" key="1">
    <source>
        <dbReference type="SAM" id="MobiDB-lite"/>
    </source>
</evidence>
<dbReference type="EMBL" id="LR828253">
    <property type="protein sequence ID" value="CAD0335190.1"/>
    <property type="molecule type" value="Genomic_DNA"/>
</dbReference>
<protein>
    <submittedName>
        <fullName evidence="2">Uncharacterized protein</fullName>
    </submittedName>
</protein>
<feature type="compositionally biased region" description="Basic residues" evidence="1">
    <location>
        <begin position="25"/>
        <end position="36"/>
    </location>
</feature>
<proteinExistence type="predicted"/>
<feature type="region of interest" description="Disordered" evidence="1">
    <location>
        <begin position="1"/>
        <end position="42"/>
    </location>
</feature>
<name>A0A6V7DIT0_9XANT</name>
<dbReference type="EMBL" id="LR828253">
    <property type="protein sequence ID" value="CAD0335184.1"/>
    <property type="molecule type" value="Genomic_DNA"/>
</dbReference>
<organism evidence="2">
    <name type="scientific">Xanthomonas hortorum pv. gardneri</name>
    <dbReference type="NCBI Taxonomy" id="2754056"/>
    <lineage>
        <taxon>Bacteria</taxon>
        <taxon>Pseudomonadati</taxon>
        <taxon>Pseudomonadota</taxon>
        <taxon>Gammaproteobacteria</taxon>
        <taxon>Lysobacterales</taxon>
        <taxon>Lysobacteraceae</taxon>
        <taxon>Xanthomonas</taxon>
    </lineage>
</organism>
<feature type="compositionally biased region" description="Polar residues" evidence="1">
    <location>
        <begin position="1"/>
        <end position="15"/>
    </location>
</feature>
<reference evidence="2" key="1">
    <citation type="submission" date="2020-07" db="EMBL/GenBank/DDBJ databases">
        <authorList>
            <person name="Pothier F. J."/>
        </authorList>
    </citation>
    <scope>NUCLEOTIDE SEQUENCE</scope>
    <source>
        <strain evidence="2">CFBP 8129</strain>
    </source>
</reference>
<accession>A0A6V7DIT0</accession>
<dbReference type="AlphaFoldDB" id="A0A6V7DIT0"/>
<gene>
    <name evidence="2" type="ORF">CFBP8129_24240</name>
</gene>